<dbReference type="InterPro" id="IPR024534">
    <property type="entry name" value="JetD_C"/>
</dbReference>
<gene>
    <name evidence="2" type="ORF">CFOLD11_19800</name>
</gene>
<dbReference type="Proteomes" id="UP001057868">
    <property type="component" value="Unassembled WGS sequence"/>
</dbReference>
<sequence>MKHSLSKIYKTGEAMYNHIIAYLKTYKNKTIDLDKLIDNTPKGVEYEAFAEVIRKLMSDNILTAKNPENNNGKKYSLPNKFNINKYELRKGIIERVQEYSFNLSCELNLQAYYKMSEDKFEEDLPYINKVNEYIISNGLPKETATSQERSFHIIGDEKWIDKKSGKALLERIKVYDKLKIHNGSDPLMIAVNHFAFEKMEHKHLIVENKATFIALLEALPETEFCSLIFGSGWKITGNINMLEKQTGLKENNIIYYFGDIDNEGLAIYNSLGERATVKLATEFYRALLKKDYKEGKKNQEKKPSALKNFSKNFDLEEQKLILEKLETGYYWPQEGLNRTELQHIWRNSAWK</sequence>
<dbReference type="Pfam" id="PF09983">
    <property type="entry name" value="JetD_C"/>
    <property type="match status" value="1"/>
</dbReference>
<proteinExistence type="predicted"/>
<protein>
    <recommendedName>
        <fullName evidence="1">Wadjet protein JetD C-terminal domain-containing protein</fullName>
    </recommendedName>
</protein>
<reference evidence="2" key="1">
    <citation type="journal article" date="2023" name="Int. J. Syst. Evol. Microbiol.">
        <title>&lt;i&gt;Clostridium folliculivorans&lt;/i&gt; sp. nov., isolated from soil samples of an organic paddy in Japan.</title>
        <authorList>
            <person name="Tazawa J."/>
            <person name="Kobayashi H."/>
            <person name="Tanizawa Y."/>
            <person name="Uchino A."/>
            <person name="Tanaka F."/>
            <person name="Urashima Y."/>
            <person name="Miura S."/>
            <person name="Sakamoto M."/>
            <person name="Ohkuma M."/>
            <person name="Tohno M."/>
        </authorList>
    </citation>
    <scope>NUCLEOTIDE SEQUENCE</scope>
    <source>
        <strain evidence="2">D1-1</strain>
    </source>
</reference>
<name>A0A9W6DAF2_9CLOT</name>
<feature type="domain" description="Wadjet protein JetD C-terminal" evidence="1">
    <location>
        <begin position="197"/>
        <end position="320"/>
    </location>
</feature>
<comment type="caution">
    <text evidence="2">The sequence shown here is derived from an EMBL/GenBank/DDBJ whole genome shotgun (WGS) entry which is preliminary data.</text>
</comment>
<dbReference type="EMBL" id="BQXY01000002">
    <property type="protein sequence ID" value="GKU25154.1"/>
    <property type="molecule type" value="Genomic_DNA"/>
</dbReference>
<organism evidence="2 3">
    <name type="scientific">Clostridium folliculivorans</name>
    <dbReference type="NCBI Taxonomy" id="2886038"/>
    <lineage>
        <taxon>Bacteria</taxon>
        <taxon>Bacillati</taxon>
        <taxon>Bacillota</taxon>
        <taxon>Clostridia</taxon>
        <taxon>Eubacteriales</taxon>
        <taxon>Clostridiaceae</taxon>
        <taxon>Clostridium</taxon>
    </lineage>
</organism>
<keyword evidence="3" id="KW-1185">Reference proteome</keyword>
<dbReference type="AlphaFoldDB" id="A0A9W6DAF2"/>
<accession>A0A9W6DAF2</accession>
<evidence type="ECO:0000313" key="2">
    <source>
        <dbReference type="EMBL" id="GKU25154.1"/>
    </source>
</evidence>
<evidence type="ECO:0000259" key="1">
    <source>
        <dbReference type="Pfam" id="PF09983"/>
    </source>
</evidence>
<evidence type="ECO:0000313" key="3">
    <source>
        <dbReference type="Proteomes" id="UP001057868"/>
    </source>
</evidence>